<proteinExistence type="predicted"/>
<keyword evidence="3" id="KW-1185">Reference proteome</keyword>
<dbReference type="EMBL" id="SZPQ01000145">
    <property type="protein sequence ID" value="TKI01778.1"/>
    <property type="molecule type" value="Genomic_DNA"/>
</dbReference>
<keyword evidence="1" id="KW-1133">Transmembrane helix</keyword>
<keyword evidence="1" id="KW-0472">Membrane</keyword>
<evidence type="ECO:0000313" key="2">
    <source>
        <dbReference type="EMBL" id="TKI01778.1"/>
    </source>
</evidence>
<feature type="transmembrane region" description="Helical" evidence="1">
    <location>
        <begin position="46"/>
        <end position="66"/>
    </location>
</feature>
<comment type="caution">
    <text evidence="2">The sequence shown here is derived from an EMBL/GenBank/DDBJ whole genome shotgun (WGS) entry which is preliminary data.</text>
</comment>
<sequence>MLKVIGGLLMAGGIIWVLCALGMDVTVGYVDKIYNTGLIANREVNIIAGSSLAIIGTLMAMAGVICRAIEDKEKEKIDILKDINNGLAGYLEKK</sequence>
<dbReference type="RefSeq" id="WP_136993274.1">
    <property type="nucleotide sequence ID" value="NZ_SZPQ01000145.1"/>
</dbReference>
<gene>
    <name evidence="2" type="ORF">FCN80_26135</name>
</gene>
<dbReference type="Proteomes" id="UP000305202">
    <property type="component" value="Unassembled WGS sequence"/>
</dbReference>
<accession>A0ABY2SD20</accession>
<organism evidence="2 3">
    <name type="scientific">Martelella alba</name>
    <dbReference type="NCBI Taxonomy" id="2590451"/>
    <lineage>
        <taxon>Bacteria</taxon>
        <taxon>Pseudomonadati</taxon>
        <taxon>Pseudomonadota</taxon>
        <taxon>Alphaproteobacteria</taxon>
        <taxon>Hyphomicrobiales</taxon>
        <taxon>Aurantimonadaceae</taxon>
        <taxon>Martelella</taxon>
    </lineage>
</organism>
<evidence type="ECO:0000313" key="3">
    <source>
        <dbReference type="Proteomes" id="UP000305202"/>
    </source>
</evidence>
<keyword evidence="1" id="KW-0812">Transmembrane</keyword>
<protein>
    <submittedName>
        <fullName evidence="2">Uncharacterized protein</fullName>
    </submittedName>
</protein>
<name>A0ABY2SD20_9HYPH</name>
<reference evidence="2 3" key="1">
    <citation type="submission" date="2019-04" db="EMBL/GenBank/DDBJ databases">
        <authorList>
            <person name="Li M."/>
            <person name="Gao C."/>
        </authorList>
    </citation>
    <scope>NUCLEOTIDE SEQUENCE [LARGE SCALE GENOMIC DNA]</scope>
    <source>
        <strain evidence="2 3">BGMRC 2031</strain>
    </source>
</reference>
<evidence type="ECO:0000256" key="1">
    <source>
        <dbReference type="SAM" id="Phobius"/>
    </source>
</evidence>